<evidence type="ECO:0000313" key="1">
    <source>
        <dbReference type="EMBL" id="KAI8005009.1"/>
    </source>
</evidence>
<gene>
    <name evidence="1" type="ORF">LOK49_LG08G03361</name>
</gene>
<dbReference type="EMBL" id="CM045766">
    <property type="protein sequence ID" value="KAI8005009.1"/>
    <property type="molecule type" value="Genomic_DNA"/>
</dbReference>
<sequence length="237" mass="27373">MGIFPVSPSKFYLIGGGCETRPDILSRDVRVFDTSRRRITTAPPMHGAKWEPLVFPAVGKLYVLSDVKFLGQNPSPCFESLDPISGQWKICTPPPFYYINDCYWSSARKINFNCKIISHAVVDTDTKIVVSIQSKGRYGIYLYDVLMGIWIHVDSGDFLPFCGRAVFASNKWFGIPLFDLDNDNTVFEYEFFNERRFVGRRVQDLKPLKQTRYPTTMSVMFLMKRHTRILTLLIWIV</sequence>
<evidence type="ECO:0000313" key="2">
    <source>
        <dbReference type="Proteomes" id="UP001060215"/>
    </source>
</evidence>
<protein>
    <submittedName>
        <fullName evidence="1">Uncharacterized protein</fullName>
    </submittedName>
</protein>
<organism evidence="1 2">
    <name type="scientific">Camellia lanceoleosa</name>
    <dbReference type="NCBI Taxonomy" id="1840588"/>
    <lineage>
        <taxon>Eukaryota</taxon>
        <taxon>Viridiplantae</taxon>
        <taxon>Streptophyta</taxon>
        <taxon>Embryophyta</taxon>
        <taxon>Tracheophyta</taxon>
        <taxon>Spermatophyta</taxon>
        <taxon>Magnoliopsida</taxon>
        <taxon>eudicotyledons</taxon>
        <taxon>Gunneridae</taxon>
        <taxon>Pentapetalae</taxon>
        <taxon>asterids</taxon>
        <taxon>Ericales</taxon>
        <taxon>Theaceae</taxon>
        <taxon>Camellia</taxon>
    </lineage>
</organism>
<accession>A0ACC0GVH0</accession>
<dbReference type="Proteomes" id="UP001060215">
    <property type="component" value="Chromosome 9"/>
</dbReference>
<comment type="caution">
    <text evidence="1">The sequence shown here is derived from an EMBL/GenBank/DDBJ whole genome shotgun (WGS) entry which is preliminary data.</text>
</comment>
<proteinExistence type="predicted"/>
<keyword evidence="2" id="KW-1185">Reference proteome</keyword>
<reference evidence="1 2" key="1">
    <citation type="journal article" date="2022" name="Plant J.">
        <title>Chromosome-level genome of Camellia lanceoleosa provides a valuable resource for understanding genome evolution and self-incompatibility.</title>
        <authorList>
            <person name="Gong W."/>
            <person name="Xiao S."/>
            <person name="Wang L."/>
            <person name="Liao Z."/>
            <person name="Chang Y."/>
            <person name="Mo W."/>
            <person name="Hu G."/>
            <person name="Li W."/>
            <person name="Zhao G."/>
            <person name="Zhu H."/>
            <person name="Hu X."/>
            <person name="Ji K."/>
            <person name="Xiang X."/>
            <person name="Song Q."/>
            <person name="Yuan D."/>
            <person name="Jin S."/>
            <person name="Zhang L."/>
        </authorList>
    </citation>
    <scope>NUCLEOTIDE SEQUENCE [LARGE SCALE GENOMIC DNA]</scope>
    <source>
        <strain evidence="1">SQ_2022a</strain>
    </source>
</reference>
<name>A0ACC0GVH0_9ERIC</name>